<evidence type="ECO:0000313" key="2">
    <source>
        <dbReference type="EMBL" id="CAA6807492.1"/>
    </source>
</evidence>
<name>A0A6S6SS81_9BACT</name>
<gene>
    <name evidence="2" type="ORF">HELGO_WM13241</name>
</gene>
<sequence length="123" mass="15274">MRYTEKQIEKYQRQRYITFLEKVTKNLFKMFRDEETTQEQFLKKFKELKKKLNEQVQIQLNSEYHHQMKTYIDRLSFEVEQEFILDDIRDANMTLLNRLQKLKNGSSYKKDKHKNKSKNQDWG</sequence>
<dbReference type="AlphaFoldDB" id="A0A6S6SS81"/>
<protein>
    <submittedName>
        <fullName evidence="2">Uncharacterized protein</fullName>
    </submittedName>
</protein>
<keyword evidence="1" id="KW-0175">Coiled coil</keyword>
<feature type="coiled-coil region" evidence="1">
    <location>
        <begin position="42"/>
        <end position="105"/>
    </location>
</feature>
<dbReference type="EMBL" id="CACVAU010000026">
    <property type="protein sequence ID" value="CAA6807492.1"/>
    <property type="molecule type" value="Genomic_DNA"/>
</dbReference>
<evidence type="ECO:0000256" key="1">
    <source>
        <dbReference type="SAM" id="Coils"/>
    </source>
</evidence>
<proteinExistence type="predicted"/>
<reference evidence="2" key="1">
    <citation type="submission" date="2020-01" db="EMBL/GenBank/DDBJ databases">
        <authorList>
            <person name="Meier V. D."/>
            <person name="Meier V D."/>
        </authorList>
    </citation>
    <scope>NUCLEOTIDE SEQUENCE</scope>
    <source>
        <strain evidence="2">HLG_WM_MAG_05</strain>
    </source>
</reference>
<organism evidence="2">
    <name type="scientific">uncultured Sulfurovum sp</name>
    <dbReference type="NCBI Taxonomy" id="269237"/>
    <lineage>
        <taxon>Bacteria</taxon>
        <taxon>Pseudomonadati</taxon>
        <taxon>Campylobacterota</taxon>
        <taxon>Epsilonproteobacteria</taxon>
        <taxon>Campylobacterales</taxon>
        <taxon>Sulfurovaceae</taxon>
        <taxon>Sulfurovum</taxon>
        <taxon>environmental samples</taxon>
    </lineage>
</organism>
<accession>A0A6S6SS81</accession>